<feature type="compositionally biased region" description="Polar residues" evidence="1">
    <location>
        <begin position="7"/>
        <end position="19"/>
    </location>
</feature>
<name>A0AAD5HAS1_UMBRA</name>
<dbReference type="RefSeq" id="XP_051441048.1">
    <property type="nucleotide sequence ID" value="XM_051591874.1"/>
</dbReference>
<evidence type="ECO:0000313" key="2">
    <source>
        <dbReference type="EMBL" id="KAI8576044.1"/>
    </source>
</evidence>
<dbReference type="Proteomes" id="UP001206595">
    <property type="component" value="Unassembled WGS sequence"/>
</dbReference>
<evidence type="ECO:0000256" key="1">
    <source>
        <dbReference type="SAM" id="MobiDB-lite"/>
    </source>
</evidence>
<sequence length="172" mass="19533">MLIPDNRLQTHQNLDSTQHPDGRGLQTESQEILQEVLSGDYHAALEHLSVSPPDGLSKNMLEKLKRVFVAYISFQQDFQGLDPSILKTGKLDVNATIDRFEAVLYDMGDVAEEYDDSNTRIFLTIMAERLLQMAKLFQDEHINNRMVMSMPSSLGNKASRVNLLNQIFFLSC</sequence>
<comment type="caution">
    <text evidence="2">The sequence shown here is derived from an EMBL/GenBank/DDBJ whole genome shotgun (WGS) entry which is preliminary data.</text>
</comment>
<accession>A0AAD5HAS1</accession>
<reference evidence="2" key="1">
    <citation type="submission" date="2021-06" db="EMBL/GenBank/DDBJ databases">
        <authorList>
            <consortium name="DOE Joint Genome Institute"/>
            <person name="Mondo S.J."/>
            <person name="Amses K.R."/>
            <person name="Simmons D.R."/>
            <person name="Longcore J.E."/>
            <person name="Seto K."/>
            <person name="Alves G.H."/>
            <person name="Bonds A.E."/>
            <person name="Quandt C.A."/>
            <person name="Davis W.J."/>
            <person name="Chang Y."/>
            <person name="Letcher P.M."/>
            <person name="Powell M.J."/>
            <person name="Kuo A."/>
            <person name="Labutti K."/>
            <person name="Pangilinan J."/>
            <person name="Andreopoulos W."/>
            <person name="Tritt A."/>
            <person name="Riley R."/>
            <person name="Hundley H."/>
            <person name="Johnson J."/>
            <person name="Lipzen A."/>
            <person name="Barry K."/>
            <person name="Berbee M.L."/>
            <person name="Buchler N.E."/>
            <person name="Grigoriev I.V."/>
            <person name="Spatafora J.W."/>
            <person name="Stajich J.E."/>
            <person name="James T.Y."/>
        </authorList>
    </citation>
    <scope>NUCLEOTIDE SEQUENCE</scope>
    <source>
        <strain evidence="2">AG</strain>
    </source>
</reference>
<gene>
    <name evidence="2" type="ORF">K450DRAFT_258617</name>
</gene>
<protein>
    <submittedName>
        <fullName evidence="2">Uncharacterized protein</fullName>
    </submittedName>
</protein>
<keyword evidence="3" id="KW-1185">Reference proteome</keyword>
<organism evidence="2 3">
    <name type="scientific">Umbelopsis ramanniana AG</name>
    <dbReference type="NCBI Taxonomy" id="1314678"/>
    <lineage>
        <taxon>Eukaryota</taxon>
        <taxon>Fungi</taxon>
        <taxon>Fungi incertae sedis</taxon>
        <taxon>Mucoromycota</taxon>
        <taxon>Mucoromycotina</taxon>
        <taxon>Umbelopsidomycetes</taxon>
        <taxon>Umbelopsidales</taxon>
        <taxon>Umbelopsidaceae</taxon>
        <taxon>Umbelopsis</taxon>
    </lineage>
</organism>
<feature type="region of interest" description="Disordered" evidence="1">
    <location>
        <begin position="1"/>
        <end position="28"/>
    </location>
</feature>
<dbReference type="EMBL" id="MU620963">
    <property type="protein sequence ID" value="KAI8576044.1"/>
    <property type="molecule type" value="Genomic_DNA"/>
</dbReference>
<proteinExistence type="predicted"/>
<reference evidence="2" key="2">
    <citation type="journal article" date="2022" name="Proc. Natl. Acad. Sci. U.S.A.">
        <title>Diploid-dominant life cycles characterize the early evolution of Fungi.</title>
        <authorList>
            <person name="Amses K.R."/>
            <person name="Simmons D.R."/>
            <person name="Longcore J.E."/>
            <person name="Mondo S.J."/>
            <person name="Seto K."/>
            <person name="Jeronimo G.H."/>
            <person name="Bonds A.E."/>
            <person name="Quandt C.A."/>
            <person name="Davis W.J."/>
            <person name="Chang Y."/>
            <person name="Federici B.A."/>
            <person name="Kuo A."/>
            <person name="LaButti K."/>
            <person name="Pangilinan J."/>
            <person name="Andreopoulos W."/>
            <person name="Tritt A."/>
            <person name="Riley R."/>
            <person name="Hundley H."/>
            <person name="Johnson J."/>
            <person name="Lipzen A."/>
            <person name="Barry K."/>
            <person name="Lang B.F."/>
            <person name="Cuomo C.A."/>
            <person name="Buchler N.E."/>
            <person name="Grigoriev I.V."/>
            <person name="Spatafora J.W."/>
            <person name="Stajich J.E."/>
            <person name="James T.Y."/>
        </authorList>
    </citation>
    <scope>NUCLEOTIDE SEQUENCE</scope>
    <source>
        <strain evidence="2">AG</strain>
    </source>
</reference>
<dbReference type="AlphaFoldDB" id="A0AAD5HAS1"/>
<dbReference type="GeneID" id="75917217"/>
<evidence type="ECO:0000313" key="3">
    <source>
        <dbReference type="Proteomes" id="UP001206595"/>
    </source>
</evidence>